<organism evidence="7 8">
    <name type="scientific">Solidesulfovibrio aerotolerans</name>
    <dbReference type="NCBI Taxonomy" id="295255"/>
    <lineage>
        <taxon>Bacteria</taxon>
        <taxon>Pseudomonadati</taxon>
        <taxon>Thermodesulfobacteriota</taxon>
        <taxon>Desulfovibrionia</taxon>
        <taxon>Desulfovibrionales</taxon>
        <taxon>Desulfovibrionaceae</taxon>
        <taxon>Solidesulfovibrio</taxon>
    </lineage>
</organism>
<dbReference type="Gene3D" id="1.10.443.10">
    <property type="entry name" value="Intergrase catalytic core"/>
    <property type="match status" value="1"/>
</dbReference>
<accession>A0A7C9N7H6</accession>
<dbReference type="PROSITE" id="PS51898">
    <property type="entry name" value="TYR_RECOMBINASE"/>
    <property type="match status" value="1"/>
</dbReference>
<comment type="similarity">
    <text evidence="1">Belongs to the 'phage' integrase family.</text>
</comment>
<keyword evidence="8" id="KW-1185">Reference proteome</keyword>
<evidence type="ECO:0000259" key="6">
    <source>
        <dbReference type="PROSITE" id="PS51898"/>
    </source>
</evidence>
<evidence type="ECO:0000256" key="5">
    <source>
        <dbReference type="ARBA" id="ARBA00023172"/>
    </source>
</evidence>
<evidence type="ECO:0000313" key="8">
    <source>
        <dbReference type="Proteomes" id="UP000482487"/>
    </source>
</evidence>
<dbReference type="PANTHER" id="PTHR30349">
    <property type="entry name" value="PHAGE INTEGRASE-RELATED"/>
    <property type="match status" value="1"/>
</dbReference>
<evidence type="ECO:0000313" key="7">
    <source>
        <dbReference type="EMBL" id="MYL85215.1"/>
    </source>
</evidence>
<proteinExistence type="inferred from homology"/>
<dbReference type="InterPro" id="IPR050090">
    <property type="entry name" value="Tyrosine_recombinase_XerCD"/>
</dbReference>
<dbReference type="InterPro" id="IPR011010">
    <property type="entry name" value="DNA_brk_join_enz"/>
</dbReference>
<feature type="domain" description="Tyr recombinase" evidence="6">
    <location>
        <begin position="2"/>
        <end position="182"/>
    </location>
</feature>
<dbReference type="EMBL" id="WVUD01000066">
    <property type="protein sequence ID" value="MYL85215.1"/>
    <property type="molecule type" value="Genomic_DNA"/>
</dbReference>
<gene>
    <name evidence="7" type="ORF">GTA51_19135</name>
</gene>
<keyword evidence="2" id="KW-1029">Fimbrium biogenesis</keyword>
<keyword evidence="3" id="KW-0805">Transcription regulation</keyword>
<dbReference type="PANTHER" id="PTHR30349:SF62">
    <property type="entry name" value="TYPE 1 FIMBRIAE REGULATORY PROTEIN FIMB-RELATED"/>
    <property type="match status" value="1"/>
</dbReference>
<name>A0A7C9N7H6_9BACT</name>
<reference evidence="7 8" key="1">
    <citation type="submission" date="2020-01" db="EMBL/GenBank/DDBJ databases">
        <title>Genome sequence of Desulfovibrio aerotolerans DSM 16695(T).</title>
        <authorList>
            <person name="Karnachuk O."/>
            <person name="Avakyan M."/>
            <person name="Mardanov A."/>
            <person name="Kadnikov V."/>
            <person name="Ravin N."/>
        </authorList>
    </citation>
    <scope>NUCLEOTIDE SEQUENCE [LARGE SCALE GENOMIC DNA]</scope>
    <source>
        <strain evidence="7 8">DSM 16695</strain>
    </source>
</reference>
<dbReference type="RefSeq" id="WP_160963977.1">
    <property type="nucleotide sequence ID" value="NZ_WVUD01000066.1"/>
</dbReference>
<dbReference type="GO" id="GO:0003677">
    <property type="term" value="F:DNA binding"/>
    <property type="evidence" value="ECO:0007669"/>
    <property type="project" value="InterPro"/>
</dbReference>
<dbReference type="Proteomes" id="UP000482487">
    <property type="component" value="Unassembled WGS sequence"/>
</dbReference>
<dbReference type="GO" id="GO:0006310">
    <property type="term" value="P:DNA recombination"/>
    <property type="evidence" value="ECO:0007669"/>
    <property type="project" value="UniProtKB-KW"/>
</dbReference>
<protein>
    <submittedName>
        <fullName evidence="7">Tyrosine-type recombinase/integrase</fullName>
    </submittedName>
</protein>
<evidence type="ECO:0000256" key="4">
    <source>
        <dbReference type="ARBA" id="ARBA00023163"/>
    </source>
</evidence>
<dbReference type="OrthoDB" id="9789256at2"/>
<evidence type="ECO:0000256" key="1">
    <source>
        <dbReference type="ARBA" id="ARBA00008857"/>
    </source>
</evidence>
<evidence type="ECO:0000256" key="2">
    <source>
        <dbReference type="ARBA" id="ARBA00022558"/>
    </source>
</evidence>
<dbReference type="GO" id="GO:0015074">
    <property type="term" value="P:DNA integration"/>
    <property type="evidence" value="ECO:0007669"/>
    <property type="project" value="InterPro"/>
</dbReference>
<dbReference type="InterPro" id="IPR013762">
    <property type="entry name" value="Integrase-like_cat_sf"/>
</dbReference>
<evidence type="ECO:0000256" key="3">
    <source>
        <dbReference type="ARBA" id="ARBA00023015"/>
    </source>
</evidence>
<comment type="caution">
    <text evidence="7">The sequence shown here is derived from an EMBL/GenBank/DDBJ whole genome shotgun (WGS) entry which is preliminary data.</text>
</comment>
<keyword evidence="5" id="KW-0233">DNA recombination</keyword>
<dbReference type="AlphaFoldDB" id="A0A7C9N7H6"/>
<sequence>MNERKHLVSAEVDKLIAATKGTRNEARDRCFLLLMFRHGLRVSEACGLVLSQVDTESRVLHVARLKKGLSTTHPLRADELRAIKAWLTDRAKMKPDTDSFFVSERRTAWSRKTAWLAIRHYGEVAGLPLPAHPHMLRHACGFALADQGADTRLIQDYLGHRNIQHTVRYTAANPARFEKLWR</sequence>
<keyword evidence="4" id="KW-0804">Transcription</keyword>
<dbReference type="Pfam" id="PF00589">
    <property type="entry name" value="Phage_integrase"/>
    <property type="match status" value="1"/>
</dbReference>
<dbReference type="SUPFAM" id="SSF56349">
    <property type="entry name" value="DNA breaking-rejoining enzymes"/>
    <property type="match status" value="1"/>
</dbReference>
<dbReference type="InterPro" id="IPR002104">
    <property type="entry name" value="Integrase_catalytic"/>
</dbReference>